<evidence type="ECO:0000313" key="14">
    <source>
        <dbReference type="Proteomes" id="UP000515160"/>
    </source>
</evidence>
<gene>
    <name evidence="15" type="primary">LOC117576209</name>
</gene>
<dbReference type="CDD" id="cd11492">
    <property type="entry name" value="SLC5sbd_NIS-SMVT"/>
    <property type="match status" value="1"/>
</dbReference>
<keyword evidence="8" id="KW-0406">Ion transport</keyword>
<evidence type="ECO:0000256" key="11">
    <source>
        <dbReference type="RuleBase" id="RU362091"/>
    </source>
</evidence>
<organism evidence="14 15">
    <name type="scientific">Drosophila albomicans</name>
    <name type="common">Fruit fly</name>
    <dbReference type="NCBI Taxonomy" id="7291"/>
    <lineage>
        <taxon>Eukaryota</taxon>
        <taxon>Metazoa</taxon>
        <taxon>Ecdysozoa</taxon>
        <taxon>Arthropoda</taxon>
        <taxon>Hexapoda</taxon>
        <taxon>Insecta</taxon>
        <taxon>Pterygota</taxon>
        <taxon>Neoptera</taxon>
        <taxon>Endopterygota</taxon>
        <taxon>Diptera</taxon>
        <taxon>Brachycera</taxon>
        <taxon>Muscomorpha</taxon>
        <taxon>Ephydroidea</taxon>
        <taxon>Drosophilidae</taxon>
        <taxon>Drosophila</taxon>
    </lineage>
</organism>
<keyword evidence="5 13" id="KW-0812">Transmembrane</keyword>
<feature type="region of interest" description="Disordered" evidence="12">
    <location>
        <begin position="143"/>
        <end position="163"/>
    </location>
</feature>
<feature type="compositionally biased region" description="Basic and acidic residues" evidence="12">
    <location>
        <begin position="143"/>
        <end position="154"/>
    </location>
</feature>
<evidence type="ECO:0000256" key="6">
    <source>
        <dbReference type="ARBA" id="ARBA00022989"/>
    </source>
</evidence>
<evidence type="ECO:0000256" key="13">
    <source>
        <dbReference type="SAM" id="Phobius"/>
    </source>
</evidence>
<keyword evidence="6 13" id="KW-1133">Transmembrane helix</keyword>
<dbReference type="Pfam" id="PF00474">
    <property type="entry name" value="SSF"/>
    <property type="match status" value="1"/>
</dbReference>
<dbReference type="CTD" id="43136"/>
<dbReference type="PROSITE" id="PS50283">
    <property type="entry name" value="NA_SOLUT_SYMP_3"/>
    <property type="match status" value="1"/>
</dbReference>
<dbReference type="NCBIfam" id="TIGR00813">
    <property type="entry name" value="sss"/>
    <property type="match status" value="1"/>
</dbReference>
<dbReference type="AlphaFoldDB" id="A0A6P8XZE9"/>
<dbReference type="OrthoDB" id="6132759at2759"/>
<accession>A0A6P8XZE9</accession>
<dbReference type="GO" id="GO:0015293">
    <property type="term" value="F:symporter activity"/>
    <property type="evidence" value="ECO:0007669"/>
    <property type="project" value="TreeGrafter"/>
</dbReference>
<evidence type="ECO:0000256" key="1">
    <source>
        <dbReference type="ARBA" id="ARBA00004651"/>
    </source>
</evidence>
<feature type="transmembrane region" description="Helical" evidence="13">
    <location>
        <begin position="288"/>
        <end position="313"/>
    </location>
</feature>
<dbReference type="InterPro" id="IPR038377">
    <property type="entry name" value="Na/Glc_symporter_sf"/>
</dbReference>
<dbReference type="GeneID" id="117576209"/>
<dbReference type="PANTHER" id="PTHR42985">
    <property type="entry name" value="SODIUM-COUPLED MONOCARBOXYLATE TRANSPORTER"/>
    <property type="match status" value="1"/>
</dbReference>
<protein>
    <submittedName>
        <fullName evidence="15">Sodium-coupled monocarboxylate transporter 1 isoform X2</fullName>
    </submittedName>
</protein>
<keyword evidence="14" id="KW-1185">Reference proteome</keyword>
<keyword evidence="3" id="KW-0813">Transport</keyword>
<feature type="transmembrane region" description="Helical" evidence="13">
    <location>
        <begin position="511"/>
        <end position="531"/>
    </location>
</feature>
<sequence>MSTTIKEAGTTTMDPLPSTDSTSTVANAITQTVQFIISSTTSTPKPPSSSHSIASTASLTTMPTTAAATTAATTAELASAATTAATTTATAAIGIEKLSVSDLSTALQHFGIVDYIVFIAMLVVCAVIGFYFGFIEKKQKKEKGQVPTDEKDGDGAGAAGNEERRGSEALDYLVGGRKMKVFPVALSLVASFVSGISLLGTSTEIYVYGTQYAFILITLAISGLISWYIFLPVFCNLQLTSSYEYFERRYDSSIRNFGSVLFIISMLLWLPVAMYVPALTYNQVTGTSIHVITPIVCIICTFYTCVGGLKAVIWTDVVQSFVMYGSILTVCIKGTYDVGGLSVVLQRNQESGRLNAPEWTWDPTVRLSMLSVIVGGTLHKIQSSDVNQVSIQRFLSLPSYRHAKWTMFIFTVLLIFLLSCCCYMGLVSYAVYHDCDPISTKLAKASDQLPSLLMMRTLGSIPGLPGLFVSGVFSAALSSLSTGLNSLACVISQDMIRPLLKKPLTERQIAILLRAIVVFFGFSCMGLVNIVEKLGMVLQLATTTSAVSMGPLLGIYAIGVCLPWINAKSVLTGSCVSFITLAWICLKSQLAQMSGEIRYPKMPVSVTGCNYTFDYATAWETIHNYTPSPERNIYHLSFFWYTALGGVICTVVALLASFVFGWQDVSQLDPALITPCMRRFLPKQNYQAIGLQELFSLKTKAEAKKVAESSE</sequence>
<feature type="transmembrane region" description="Helical" evidence="13">
    <location>
        <begin position="405"/>
        <end position="432"/>
    </location>
</feature>
<keyword evidence="10" id="KW-0739">Sodium transport</keyword>
<evidence type="ECO:0000256" key="9">
    <source>
        <dbReference type="ARBA" id="ARBA00023136"/>
    </source>
</evidence>
<feature type="transmembrane region" description="Helical" evidence="13">
    <location>
        <begin position="467"/>
        <end position="491"/>
    </location>
</feature>
<keyword evidence="9 13" id="KW-0472">Membrane</keyword>
<evidence type="ECO:0000313" key="15">
    <source>
        <dbReference type="RefSeq" id="XP_034116700.1"/>
    </source>
</evidence>
<feature type="region of interest" description="Disordered" evidence="12">
    <location>
        <begin position="1"/>
        <end position="22"/>
    </location>
</feature>
<evidence type="ECO:0000256" key="8">
    <source>
        <dbReference type="ARBA" id="ARBA00023065"/>
    </source>
</evidence>
<keyword evidence="4" id="KW-1003">Cell membrane</keyword>
<keyword evidence="7" id="KW-0915">Sodium</keyword>
<dbReference type="InterPro" id="IPR001734">
    <property type="entry name" value="Na/solute_symporter"/>
</dbReference>
<dbReference type="InterPro" id="IPR051163">
    <property type="entry name" value="Sodium:Solute_Symporter_SSF"/>
</dbReference>
<dbReference type="Proteomes" id="UP000515160">
    <property type="component" value="Chromosome 2R"/>
</dbReference>
<evidence type="ECO:0000256" key="7">
    <source>
        <dbReference type="ARBA" id="ARBA00023053"/>
    </source>
</evidence>
<name>A0A6P8XZE9_DROAB</name>
<dbReference type="Gene3D" id="1.20.1730.10">
    <property type="entry name" value="Sodium/glucose cotransporter"/>
    <property type="match status" value="1"/>
</dbReference>
<feature type="transmembrane region" description="Helical" evidence="13">
    <location>
        <begin position="570"/>
        <end position="590"/>
    </location>
</feature>
<evidence type="ECO:0000256" key="5">
    <source>
        <dbReference type="ARBA" id="ARBA00022692"/>
    </source>
</evidence>
<feature type="transmembrane region" description="Helical" evidence="13">
    <location>
        <begin position="256"/>
        <end position="276"/>
    </location>
</feature>
<comment type="subcellular location">
    <subcellularLocation>
        <location evidence="1">Cell membrane</location>
        <topology evidence="1">Multi-pass membrane protein</topology>
    </subcellularLocation>
</comment>
<feature type="transmembrane region" description="Helical" evidence="13">
    <location>
        <begin position="638"/>
        <end position="662"/>
    </location>
</feature>
<dbReference type="GO" id="GO:0005886">
    <property type="term" value="C:plasma membrane"/>
    <property type="evidence" value="ECO:0007669"/>
    <property type="project" value="UniProtKB-SubCell"/>
</dbReference>
<evidence type="ECO:0000256" key="10">
    <source>
        <dbReference type="ARBA" id="ARBA00023201"/>
    </source>
</evidence>
<feature type="transmembrane region" description="Helical" evidence="13">
    <location>
        <begin position="212"/>
        <end position="235"/>
    </location>
</feature>
<evidence type="ECO:0000256" key="4">
    <source>
        <dbReference type="ARBA" id="ARBA00022475"/>
    </source>
</evidence>
<feature type="transmembrane region" description="Helical" evidence="13">
    <location>
        <begin position="537"/>
        <end position="558"/>
    </location>
</feature>
<evidence type="ECO:0000256" key="2">
    <source>
        <dbReference type="ARBA" id="ARBA00006434"/>
    </source>
</evidence>
<proteinExistence type="inferred from homology"/>
<dbReference type="RefSeq" id="XP_034116700.1">
    <property type="nucleotide sequence ID" value="XM_034260809.2"/>
</dbReference>
<evidence type="ECO:0000256" key="3">
    <source>
        <dbReference type="ARBA" id="ARBA00022448"/>
    </source>
</evidence>
<feature type="transmembrane region" description="Helical" evidence="13">
    <location>
        <begin position="112"/>
        <end position="134"/>
    </location>
</feature>
<dbReference type="GO" id="GO:0006814">
    <property type="term" value="P:sodium ion transport"/>
    <property type="evidence" value="ECO:0007669"/>
    <property type="project" value="UniProtKB-KW"/>
</dbReference>
<feature type="transmembrane region" description="Helical" evidence="13">
    <location>
        <begin position="181"/>
        <end position="200"/>
    </location>
</feature>
<dbReference type="PANTHER" id="PTHR42985:SF5">
    <property type="entry name" value="FI02094P-RELATED"/>
    <property type="match status" value="1"/>
</dbReference>
<evidence type="ECO:0000256" key="12">
    <source>
        <dbReference type="SAM" id="MobiDB-lite"/>
    </source>
</evidence>
<comment type="similarity">
    <text evidence="2 11">Belongs to the sodium:solute symporter (SSF) (TC 2.A.21) family.</text>
</comment>
<reference evidence="15" key="1">
    <citation type="submission" date="2025-08" db="UniProtKB">
        <authorList>
            <consortium name="RefSeq"/>
        </authorList>
    </citation>
    <scope>IDENTIFICATION</scope>
    <source>
        <strain evidence="15">15112-1751.03</strain>
        <tissue evidence="15">Whole Adult</tissue>
    </source>
</reference>